<protein>
    <recommendedName>
        <fullName evidence="5">CCHC-type domain-containing protein</fullName>
    </recommendedName>
</protein>
<evidence type="ECO:0000313" key="6">
    <source>
        <dbReference type="EMBL" id="KAJ4438621.1"/>
    </source>
</evidence>
<dbReference type="InterPro" id="IPR036875">
    <property type="entry name" value="Znf_CCHC_sf"/>
</dbReference>
<dbReference type="Proteomes" id="UP001148838">
    <property type="component" value="Unassembled WGS sequence"/>
</dbReference>
<dbReference type="InterPro" id="IPR025829">
    <property type="entry name" value="Zn_knuckle_CX2CX3GHX4C"/>
</dbReference>
<name>A0ABQ8SXW6_PERAM</name>
<gene>
    <name evidence="6" type="ORF">ANN_14568</name>
</gene>
<evidence type="ECO:0000313" key="7">
    <source>
        <dbReference type="Proteomes" id="UP001148838"/>
    </source>
</evidence>
<dbReference type="SUPFAM" id="SSF57756">
    <property type="entry name" value="Retrovirus zinc finger-like domains"/>
    <property type="match status" value="1"/>
</dbReference>
<evidence type="ECO:0000256" key="4">
    <source>
        <dbReference type="PROSITE-ProRule" id="PRU00047"/>
    </source>
</evidence>
<accession>A0ABQ8SXW6</accession>
<comment type="caution">
    <text evidence="6">The sequence shown here is derived from an EMBL/GenBank/DDBJ whole genome shotgun (WGS) entry which is preliminary data.</text>
</comment>
<keyword evidence="7" id="KW-1185">Reference proteome</keyword>
<evidence type="ECO:0000259" key="5">
    <source>
        <dbReference type="PROSITE" id="PS50158"/>
    </source>
</evidence>
<dbReference type="PROSITE" id="PS50158">
    <property type="entry name" value="ZF_CCHC"/>
    <property type="match status" value="1"/>
</dbReference>
<dbReference type="EMBL" id="JAJSOF020000019">
    <property type="protein sequence ID" value="KAJ4438621.1"/>
    <property type="molecule type" value="Genomic_DNA"/>
</dbReference>
<dbReference type="InterPro" id="IPR001878">
    <property type="entry name" value="Znf_CCHC"/>
</dbReference>
<keyword evidence="3" id="KW-0862">Zinc</keyword>
<evidence type="ECO:0000256" key="1">
    <source>
        <dbReference type="ARBA" id="ARBA00022723"/>
    </source>
</evidence>
<dbReference type="Gene3D" id="4.10.60.10">
    <property type="entry name" value="Zinc finger, CCHC-type"/>
    <property type="match status" value="1"/>
</dbReference>
<organism evidence="6 7">
    <name type="scientific">Periplaneta americana</name>
    <name type="common">American cockroach</name>
    <name type="synonym">Blatta americana</name>
    <dbReference type="NCBI Taxonomy" id="6978"/>
    <lineage>
        <taxon>Eukaryota</taxon>
        <taxon>Metazoa</taxon>
        <taxon>Ecdysozoa</taxon>
        <taxon>Arthropoda</taxon>
        <taxon>Hexapoda</taxon>
        <taxon>Insecta</taxon>
        <taxon>Pterygota</taxon>
        <taxon>Neoptera</taxon>
        <taxon>Polyneoptera</taxon>
        <taxon>Dictyoptera</taxon>
        <taxon>Blattodea</taxon>
        <taxon>Blattoidea</taxon>
        <taxon>Blattidae</taxon>
        <taxon>Blattinae</taxon>
        <taxon>Periplaneta</taxon>
    </lineage>
</organism>
<sequence length="170" mass="18905">SKIVWNPFPTAQAYNYNNYNNNNLSGGLSGLANTLNTGLSNGLTTSSLSESIGDLVDHFSELNLSFERKPTKRPPPAYLCHLCFKKGHYIKDCPQGLESNGLHQILVYADDVDMLGENPQTIRRNTGILLQASKEIDLEVNPEKTKVMIMSRDRNIIRNGNIIANLSVEE</sequence>
<keyword evidence="1" id="KW-0479">Metal-binding</keyword>
<reference evidence="6 7" key="1">
    <citation type="journal article" date="2022" name="Allergy">
        <title>Genome assembly and annotation of Periplaneta americana reveal a comprehensive cockroach allergen profile.</title>
        <authorList>
            <person name="Wang L."/>
            <person name="Xiong Q."/>
            <person name="Saelim N."/>
            <person name="Wang L."/>
            <person name="Nong W."/>
            <person name="Wan A.T."/>
            <person name="Shi M."/>
            <person name="Liu X."/>
            <person name="Cao Q."/>
            <person name="Hui J.H.L."/>
            <person name="Sookrung N."/>
            <person name="Leung T.F."/>
            <person name="Tungtrongchitr A."/>
            <person name="Tsui S.K.W."/>
        </authorList>
    </citation>
    <scope>NUCLEOTIDE SEQUENCE [LARGE SCALE GENOMIC DNA]</scope>
    <source>
        <strain evidence="6">PWHHKU_190912</strain>
    </source>
</reference>
<dbReference type="Pfam" id="PF13696">
    <property type="entry name" value="zf-CCHC_2"/>
    <property type="match status" value="1"/>
</dbReference>
<feature type="domain" description="CCHC-type" evidence="5">
    <location>
        <begin position="80"/>
        <end position="95"/>
    </location>
</feature>
<evidence type="ECO:0000256" key="2">
    <source>
        <dbReference type="ARBA" id="ARBA00022771"/>
    </source>
</evidence>
<proteinExistence type="predicted"/>
<keyword evidence="2 4" id="KW-0863">Zinc-finger</keyword>
<evidence type="ECO:0000256" key="3">
    <source>
        <dbReference type="ARBA" id="ARBA00022833"/>
    </source>
</evidence>
<feature type="non-terminal residue" evidence="6">
    <location>
        <position position="1"/>
    </location>
</feature>